<feature type="region of interest" description="Disordered" evidence="5">
    <location>
        <begin position="51"/>
        <end position="185"/>
    </location>
</feature>
<gene>
    <name evidence="8" type="ORF">AMON00008_LOCUS51392</name>
</gene>
<dbReference type="PANTHER" id="PTHR10177">
    <property type="entry name" value="CYCLINS"/>
    <property type="match status" value="1"/>
</dbReference>
<dbReference type="FunFam" id="1.10.472.10:FF:000001">
    <property type="entry name" value="G2/mitotic-specific cyclin"/>
    <property type="match status" value="1"/>
</dbReference>
<dbReference type="PROSITE" id="PS00292">
    <property type="entry name" value="CYCLINS"/>
    <property type="match status" value="1"/>
</dbReference>
<dbReference type="SMART" id="SM00385">
    <property type="entry name" value="CYCLIN"/>
    <property type="match status" value="2"/>
</dbReference>
<dbReference type="InterPro" id="IPR039361">
    <property type="entry name" value="Cyclin"/>
</dbReference>
<evidence type="ECO:0000256" key="5">
    <source>
        <dbReference type="SAM" id="MobiDB-lite"/>
    </source>
</evidence>
<dbReference type="SMART" id="SM01332">
    <property type="entry name" value="Cyclin_C"/>
    <property type="match status" value="1"/>
</dbReference>
<accession>A0A7S4W7H2</accession>
<protein>
    <recommendedName>
        <fullName evidence="9">Cyclin N-terminal domain-containing protein</fullName>
    </recommendedName>
</protein>
<feature type="region of interest" description="Disordered" evidence="5">
    <location>
        <begin position="489"/>
        <end position="544"/>
    </location>
</feature>
<evidence type="ECO:0000256" key="4">
    <source>
        <dbReference type="RuleBase" id="RU000383"/>
    </source>
</evidence>
<dbReference type="InterPro" id="IPR006671">
    <property type="entry name" value="Cyclin_N"/>
</dbReference>
<dbReference type="SUPFAM" id="SSF47954">
    <property type="entry name" value="Cyclin-like"/>
    <property type="match status" value="2"/>
</dbReference>
<dbReference type="CDD" id="cd20507">
    <property type="entry name" value="CYCLIN_CCNB1-like_rpt1"/>
    <property type="match status" value="1"/>
</dbReference>
<evidence type="ECO:0000259" key="7">
    <source>
        <dbReference type="SMART" id="SM01332"/>
    </source>
</evidence>
<dbReference type="Pfam" id="PF00134">
    <property type="entry name" value="Cyclin_N"/>
    <property type="match status" value="1"/>
</dbReference>
<keyword evidence="2 4" id="KW-0195">Cyclin</keyword>
<organism evidence="8">
    <name type="scientific">Alexandrium monilatum</name>
    <dbReference type="NCBI Taxonomy" id="311494"/>
    <lineage>
        <taxon>Eukaryota</taxon>
        <taxon>Sar</taxon>
        <taxon>Alveolata</taxon>
        <taxon>Dinophyceae</taxon>
        <taxon>Gonyaulacales</taxon>
        <taxon>Pyrocystaceae</taxon>
        <taxon>Alexandrium</taxon>
    </lineage>
</organism>
<feature type="region of interest" description="Disordered" evidence="5">
    <location>
        <begin position="450"/>
        <end position="471"/>
    </location>
</feature>
<reference evidence="8" key="1">
    <citation type="submission" date="2021-01" db="EMBL/GenBank/DDBJ databases">
        <authorList>
            <person name="Corre E."/>
            <person name="Pelletier E."/>
            <person name="Niang G."/>
            <person name="Scheremetjew M."/>
            <person name="Finn R."/>
            <person name="Kale V."/>
            <person name="Holt S."/>
            <person name="Cochrane G."/>
            <person name="Meng A."/>
            <person name="Brown T."/>
            <person name="Cohen L."/>
        </authorList>
    </citation>
    <scope>NUCLEOTIDE SEQUENCE</scope>
    <source>
        <strain evidence="8">CCMP3105</strain>
    </source>
</reference>
<dbReference type="InterPro" id="IPR048258">
    <property type="entry name" value="Cyclins_cyclin-box"/>
</dbReference>
<evidence type="ECO:0000256" key="2">
    <source>
        <dbReference type="ARBA" id="ARBA00023127"/>
    </source>
</evidence>
<dbReference type="Gene3D" id="1.10.472.10">
    <property type="entry name" value="Cyclin-like"/>
    <property type="match status" value="2"/>
</dbReference>
<name>A0A7S4W7H2_9DINO</name>
<evidence type="ECO:0008006" key="9">
    <source>
        <dbReference type="Google" id="ProtNLM"/>
    </source>
</evidence>
<feature type="compositionally biased region" description="Low complexity" evidence="5">
    <location>
        <begin position="519"/>
        <end position="538"/>
    </location>
</feature>
<sequence length="544" mass="60050">MLTPPCLQRKRQLCTMTLEQQQQQQHHEELVGQSMLRMIRSARHRLQREASFGSEAAARPLPVGAPCHHRRRNPHHLLEHGHPRPSRSRSHVDQLLLSRGSENAGPTPGALPLSTRRSERRSEKQPILGDVTNVTNLAGQQRPVLQCRPHLGDSSCTKPLTSDPPREPAPAASVPPPLPPHRDVDVDKAHAEDPQHVAEYAADIYWNLQQHEGQQLSDPNYMERQPQVTCRMRAILVDWLVDVHKKYKLRPQTLFLAIGILDRFLERRSTHRRHLQLAGVTALLVAAKFEELYPPQINDFVYVTDKAYSREDIMRMEVSILTVLEFQVCAPTAVHFLERYQAINSCGDAHRELAQYLLELTLVDVRMLKYTPSHLAAAAVLLSNKLLRRQPAWTPSAVKHTKMTEQMLRECGKEICALLEAAEANPLQAVRKKYSQAKHHAVAKMGFAGLPPSLPPPPPPPSAAVPAVAAPGRAPQSSEVVPAVAIPSRAPQCREAPGSARASQDGGVAQAQRGTSVGSSVALEAAPAAVEASSAWSPMETVSV</sequence>
<comment type="similarity">
    <text evidence="4">Belongs to the cyclin family.</text>
</comment>
<keyword evidence="1" id="KW-0132">Cell division</keyword>
<dbReference type="InterPro" id="IPR004367">
    <property type="entry name" value="Cyclin_C-dom"/>
</dbReference>
<dbReference type="InterPro" id="IPR036915">
    <property type="entry name" value="Cyclin-like_sf"/>
</dbReference>
<evidence type="ECO:0000313" key="8">
    <source>
        <dbReference type="EMBL" id="CAE4648116.1"/>
    </source>
</evidence>
<feature type="domain" description="Cyclin C-terminal" evidence="7">
    <location>
        <begin position="331"/>
        <end position="453"/>
    </location>
</feature>
<keyword evidence="3" id="KW-0131">Cell cycle</keyword>
<feature type="domain" description="Cyclin-like" evidence="6">
    <location>
        <begin position="335"/>
        <end position="417"/>
    </location>
</feature>
<evidence type="ECO:0000256" key="3">
    <source>
        <dbReference type="ARBA" id="ARBA00023306"/>
    </source>
</evidence>
<feature type="domain" description="Cyclin-like" evidence="6">
    <location>
        <begin position="238"/>
        <end position="322"/>
    </location>
</feature>
<evidence type="ECO:0000256" key="1">
    <source>
        <dbReference type="ARBA" id="ARBA00022618"/>
    </source>
</evidence>
<dbReference type="Pfam" id="PF02984">
    <property type="entry name" value="Cyclin_C"/>
    <property type="match status" value="1"/>
</dbReference>
<evidence type="ECO:0000259" key="6">
    <source>
        <dbReference type="SMART" id="SM00385"/>
    </source>
</evidence>
<dbReference type="GO" id="GO:0051301">
    <property type="term" value="P:cell division"/>
    <property type="evidence" value="ECO:0007669"/>
    <property type="project" value="UniProtKB-KW"/>
</dbReference>
<dbReference type="EMBL" id="HBNR01072480">
    <property type="protein sequence ID" value="CAE4648116.1"/>
    <property type="molecule type" value="Transcribed_RNA"/>
</dbReference>
<proteinExistence type="inferred from homology"/>
<dbReference type="InterPro" id="IPR013763">
    <property type="entry name" value="Cyclin-like_dom"/>
</dbReference>
<dbReference type="AlphaFoldDB" id="A0A7S4W7H2"/>
<feature type="compositionally biased region" description="Pro residues" evidence="5">
    <location>
        <begin position="452"/>
        <end position="463"/>
    </location>
</feature>